<dbReference type="EMBL" id="LICA01000419">
    <property type="protein sequence ID" value="KRO91821.1"/>
    <property type="molecule type" value="Genomic_DNA"/>
</dbReference>
<evidence type="ECO:0000256" key="6">
    <source>
        <dbReference type="RuleBase" id="RU000631"/>
    </source>
</evidence>
<evidence type="ECO:0000313" key="10">
    <source>
        <dbReference type="EMBL" id="KRO91821.1"/>
    </source>
</evidence>
<evidence type="ECO:0000256" key="2">
    <source>
        <dbReference type="ARBA" id="ARBA00022741"/>
    </source>
</evidence>
<dbReference type="PANTHER" id="PTHR30314">
    <property type="entry name" value="CELL DIVISION PROTEIN FTSZ-RELATED"/>
    <property type="match status" value="1"/>
</dbReference>
<comment type="similarity">
    <text evidence="1 4 6">Belongs to the FtsZ family.</text>
</comment>
<dbReference type="InterPro" id="IPR036525">
    <property type="entry name" value="Tubulin/FtsZ_GTPase_sf"/>
</dbReference>
<feature type="domain" description="Tubulin/FtsZ GTPase" evidence="8">
    <location>
        <begin position="13"/>
        <end position="205"/>
    </location>
</feature>
<dbReference type="GO" id="GO:0043093">
    <property type="term" value="P:FtsZ-dependent cytokinesis"/>
    <property type="evidence" value="ECO:0007669"/>
    <property type="project" value="UniProtKB-UniRule"/>
</dbReference>
<proteinExistence type="inferred from homology"/>
<dbReference type="AlphaFoldDB" id="A0A0R2U3W9"/>
<dbReference type="InterPro" id="IPR008280">
    <property type="entry name" value="Tub_FtsZ_C"/>
</dbReference>
<sequence>MFELVDSIPKNAEIKVVGVGGGGCNAVRHMMNSNIDGVHFICANTDAQSMHNLDNATVLQLGGALTKGLGAGANPEVGRQAAMEDKERIAQVLEGADMVFITAGMGGGTGTGGAPVIAEIAKQMGILTVGVVTRPFGFEGRKRMAIADEGISQMKERVDSLIIVPNEKLIQVLGKDMTVLNAFKQANDVLFGAVQGITDLILLDGLINVDFADVRTVMSEMGMAMMGTGEASGTDRAIIAAESAIRCPLLEDINLQGAKGILVNITSGYDLTLGEFEDVGNTVREFADEDATIIVGSVFDTELTDQLRVTVVATGLRSPGAKTGPRGVVIDNQPPRKMGGDIDYGRLDQPTSMRRGSSLGGGAIARKVQVQEDPELDYLDVPAFLRKQAD</sequence>
<dbReference type="InterPro" id="IPR045061">
    <property type="entry name" value="FtsZ/CetZ"/>
</dbReference>
<dbReference type="NCBIfam" id="TIGR00065">
    <property type="entry name" value="ftsZ"/>
    <property type="match status" value="1"/>
</dbReference>
<dbReference type="PANTHER" id="PTHR30314:SF3">
    <property type="entry name" value="MITOCHONDRIAL DIVISION PROTEIN FSZA"/>
    <property type="match status" value="1"/>
</dbReference>
<dbReference type="InterPro" id="IPR000158">
    <property type="entry name" value="Cell_div_FtsZ"/>
</dbReference>
<dbReference type="CDD" id="cd02201">
    <property type="entry name" value="FtsZ_type1"/>
    <property type="match status" value="1"/>
</dbReference>
<evidence type="ECO:0000256" key="4">
    <source>
        <dbReference type="HAMAP-Rule" id="MF_00909"/>
    </source>
</evidence>
<comment type="subcellular location">
    <subcellularLocation>
        <location evidence="4">Cytoplasm</location>
    </subcellularLocation>
    <text evidence="4">Assembles at midcell at the inner surface of the cytoplasmic membrane.</text>
</comment>
<feature type="domain" description="Tubulin/FtsZ 2-layer sandwich" evidence="9">
    <location>
        <begin position="207"/>
        <end position="325"/>
    </location>
</feature>
<dbReference type="GO" id="GO:0003924">
    <property type="term" value="F:GTPase activity"/>
    <property type="evidence" value="ECO:0007669"/>
    <property type="project" value="UniProtKB-UniRule"/>
</dbReference>
<feature type="binding site" evidence="4">
    <location>
        <position position="187"/>
    </location>
    <ligand>
        <name>GTP</name>
        <dbReference type="ChEBI" id="CHEBI:37565"/>
    </ligand>
</feature>
<dbReference type="FunFam" id="3.40.50.1440:FF:000001">
    <property type="entry name" value="Cell division protein FtsZ"/>
    <property type="match status" value="1"/>
</dbReference>
<dbReference type="GO" id="GO:0032153">
    <property type="term" value="C:cell division site"/>
    <property type="evidence" value="ECO:0007669"/>
    <property type="project" value="UniProtKB-UniRule"/>
</dbReference>
<name>A0A0R2U3W9_9GAMM</name>
<reference evidence="10 11" key="1">
    <citation type="submission" date="2015-10" db="EMBL/GenBank/DDBJ databases">
        <title>Metagenome-Assembled Genomes uncover a global brackish microbiome.</title>
        <authorList>
            <person name="Hugerth L.W."/>
            <person name="Larsson J."/>
            <person name="Alneberg J."/>
            <person name="Lindh M.V."/>
            <person name="Legrand C."/>
            <person name="Pinhassi J."/>
            <person name="Andersson A.F."/>
        </authorList>
    </citation>
    <scope>NUCLEOTIDE SEQUENCE [LARGE SCALE GENOMIC DNA]</scope>
    <source>
        <strain evidence="10">BACL26 MAG-121220-bin70</strain>
    </source>
</reference>
<comment type="subunit">
    <text evidence="4">Homodimer. Polymerizes to form a dynamic ring structure in a strictly GTP-dependent manner. Interacts directly with several other division proteins.</text>
</comment>
<dbReference type="HAMAP" id="MF_00909">
    <property type="entry name" value="FtsZ"/>
    <property type="match status" value="1"/>
</dbReference>
<accession>A0A0R2U3W9</accession>
<dbReference type="GO" id="GO:0005525">
    <property type="term" value="F:GTP binding"/>
    <property type="evidence" value="ECO:0007669"/>
    <property type="project" value="UniProtKB-UniRule"/>
</dbReference>
<evidence type="ECO:0000259" key="8">
    <source>
        <dbReference type="SMART" id="SM00864"/>
    </source>
</evidence>
<evidence type="ECO:0000256" key="7">
    <source>
        <dbReference type="SAM" id="MobiDB-lite"/>
    </source>
</evidence>
<keyword evidence="4" id="KW-0963">Cytoplasm</keyword>
<dbReference type="InterPro" id="IPR024757">
    <property type="entry name" value="FtsZ_C"/>
</dbReference>
<dbReference type="GO" id="GO:0005737">
    <property type="term" value="C:cytoplasm"/>
    <property type="evidence" value="ECO:0007669"/>
    <property type="project" value="UniProtKB-SubCell"/>
</dbReference>
<keyword evidence="2 4" id="KW-0547">Nucleotide-binding</keyword>
<evidence type="ECO:0000259" key="9">
    <source>
        <dbReference type="SMART" id="SM00865"/>
    </source>
</evidence>
<dbReference type="Gene3D" id="3.40.50.1440">
    <property type="entry name" value="Tubulin/FtsZ, GTPase domain"/>
    <property type="match status" value="1"/>
</dbReference>
<dbReference type="InterPro" id="IPR018316">
    <property type="entry name" value="Tubulin/FtsZ_2-layer-sand-dom"/>
</dbReference>
<keyword evidence="3 4" id="KW-0342">GTP-binding</keyword>
<evidence type="ECO:0000256" key="5">
    <source>
        <dbReference type="NCBIfam" id="TIGR00065"/>
    </source>
</evidence>
<protein>
    <recommendedName>
        <fullName evidence="4 5">Cell division protein FtsZ</fullName>
    </recommendedName>
</protein>
<dbReference type="InterPro" id="IPR037103">
    <property type="entry name" value="Tubulin/FtsZ-like_C"/>
</dbReference>
<dbReference type="GO" id="GO:0051258">
    <property type="term" value="P:protein polymerization"/>
    <property type="evidence" value="ECO:0007669"/>
    <property type="project" value="UniProtKB-UniRule"/>
</dbReference>
<evidence type="ECO:0000256" key="1">
    <source>
        <dbReference type="ARBA" id="ARBA00009690"/>
    </source>
</evidence>
<feature type="binding site" evidence="4">
    <location>
        <begin position="108"/>
        <end position="110"/>
    </location>
    <ligand>
        <name>GTP</name>
        <dbReference type="ChEBI" id="CHEBI:37565"/>
    </ligand>
</feature>
<gene>
    <name evidence="4" type="primary">ftsZ</name>
    <name evidence="10" type="ORF">ABS24_02240</name>
</gene>
<keyword evidence="4 6" id="KW-0132">Cell division</keyword>
<dbReference type="SUPFAM" id="SSF52490">
    <property type="entry name" value="Tubulin nucleotide-binding domain-like"/>
    <property type="match status" value="1"/>
</dbReference>
<evidence type="ECO:0000313" key="11">
    <source>
        <dbReference type="Proteomes" id="UP000051213"/>
    </source>
</evidence>
<feature type="binding site" evidence="4">
    <location>
        <begin position="21"/>
        <end position="25"/>
    </location>
    <ligand>
        <name>GTP</name>
        <dbReference type="ChEBI" id="CHEBI:37565"/>
    </ligand>
</feature>
<dbReference type="Pfam" id="PF12327">
    <property type="entry name" value="FtsZ_C"/>
    <property type="match status" value="1"/>
</dbReference>
<dbReference type="PRINTS" id="PR00423">
    <property type="entry name" value="CELLDVISFTSZ"/>
</dbReference>
<dbReference type="Pfam" id="PF00091">
    <property type="entry name" value="Tubulin"/>
    <property type="match status" value="1"/>
</dbReference>
<evidence type="ECO:0000256" key="3">
    <source>
        <dbReference type="ARBA" id="ARBA00023134"/>
    </source>
</evidence>
<keyword evidence="4 6" id="KW-0717">Septation</keyword>
<feature type="region of interest" description="Disordered" evidence="7">
    <location>
        <begin position="323"/>
        <end position="360"/>
    </location>
</feature>
<feature type="binding site" evidence="4">
    <location>
        <position position="139"/>
    </location>
    <ligand>
        <name>GTP</name>
        <dbReference type="ChEBI" id="CHEBI:37565"/>
    </ligand>
</feature>
<dbReference type="SMART" id="SM00864">
    <property type="entry name" value="Tubulin"/>
    <property type="match status" value="1"/>
</dbReference>
<dbReference type="GO" id="GO:0000917">
    <property type="term" value="P:division septum assembly"/>
    <property type="evidence" value="ECO:0007669"/>
    <property type="project" value="UniProtKB-KW"/>
</dbReference>
<keyword evidence="4 6" id="KW-0131">Cell cycle</keyword>
<dbReference type="SUPFAM" id="SSF55307">
    <property type="entry name" value="Tubulin C-terminal domain-like"/>
    <property type="match status" value="1"/>
</dbReference>
<organism evidence="10 11">
    <name type="scientific">SAR92 bacterium BACL26 MAG-121220-bin70</name>
    <dbReference type="NCBI Taxonomy" id="1655626"/>
    <lineage>
        <taxon>Bacteria</taxon>
        <taxon>Pseudomonadati</taxon>
        <taxon>Pseudomonadota</taxon>
        <taxon>Gammaproteobacteria</taxon>
        <taxon>Cellvibrionales</taxon>
        <taxon>Porticoccaceae</taxon>
        <taxon>SAR92 clade</taxon>
    </lineage>
</organism>
<dbReference type="InterPro" id="IPR003008">
    <property type="entry name" value="Tubulin_FtsZ_GTPase"/>
</dbReference>
<dbReference type="SMART" id="SM00865">
    <property type="entry name" value="Tubulin_C"/>
    <property type="match status" value="1"/>
</dbReference>
<dbReference type="Proteomes" id="UP000051213">
    <property type="component" value="Unassembled WGS sequence"/>
</dbReference>
<dbReference type="InterPro" id="IPR020805">
    <property type="entry name" value="Cell_div_FtsZ_CS"/>
</dbReference>
<dbReference type="Gene3D" id="3.30.1330.20">
    <property type="entry name" value="Tubulin/FtsZ, C-terminal domain"/>
    <property type="match status" value="1"/>
</dbReference>
<feature type="binding site" evidence="4">
    <location>
        <position position="143"/>
    </location>
    <ligand>
        <name>GTP</name>
        <dbReference type="ChEBI" id="CHEBI:37565"/>
    </ligand>
</feature>
<dbReference type="PROSITE" id="PS01135">
    <property type="entry name" value="FTSZ_2"/>
    <property type="match status" value="1"/>
</dbReference>
<comment type="caution">
    <text evidence="10">The sequence shown here is derived from an EMBL/GenBank/DDBJ whole genome shotgun (WGS) entry which is preliminary data.</text>
</comment>
<comment type="function">
    <text evidence="4 6">Essential cell division protein that forms a contractile ring structure (Z ring) at the future cell division site. The regulation of the ring assembly controls the timing and the location of cell division. One of the functions of the FtsZ ring is to recruit other cell division proteins to the septum to produce a new cell wall between the dividing cells. Binds GTP and shows GTPase activity.</text>
</comment>